<keyword evidence="1" id="KW-0472">Membrane</keyword>
<feature type="transmembrane region" description="Helical" evidence="1">
    <location>
        <begin position="12"/>
        <end position="34"/>
    </location>
</feature>
<evidence type="ECO:0000256" key="1">
    <source>
        <dbReference type="SAM" id="Phobius"/>
    </source>
</evidence>
<feature type="transmembrane region" description="Helical" evidence="1">
    <location>
        <begin position="429"/>
        <end position="455"/>
    </location>
</feature>
<dbReference type="Proteomes" id="UP000602076">
    <property type="component" value="Unassembled WGS sequence"/>
</dbReference>
<name>A0A927HB17_9BACI</name>
<organism evidence="2 3">
    <name type="scientific">Peribacillus faecalis</name>
    <dbReference type="NCBI Taxonomy" id="2772559"/>
    <lineage>
        <taxon>Bacteria</taxon>
        <taxon>Bacillati</taxon>
        <taxon>Bacillota</taxon>
        <taxon>Bacilli</taxon>
        <taxon>Bacillales</taxon>
        <taxon>Bacillaceae</taxon>
        <taxon>Peribacillus</taxon>
    </lineage>
</organism>
<dbReference type="SUPFAM" id="SSF82866">
    <property type="entry name" value="Multidrug efflux transporter AcrB transmembrane domain"/>
    <property type="match status" value="2"/>
</dbReference>
<dbReference type="PANTHER" id="PTHR32063">
    <property type="match status" value="1"/>
</dbReference>
<evidence type="ECO:0000313" key="2">
    <source>
        <dbReference type="EMBL" id="MBD3106943.1"/>
    </source>
</evidence>
<feature type="transmembrane region" description="Helical" evidence="1">
    <location>
        <begin position="516"/>
        <end position="537"/>
    </location>
</feature>
<dbReference type="EMBL" id="JACXSI010000001">
    <property type="protein sequence ID" value="MBD3106943.1"/>
    <property type="molecule type" value="Genomic_DNA"/>
</dbReference>
<comment type="caution">
    <text evidence="2">The sequence shown here is derived from an EMBL/GenBank/DDBJ whole genome shotgun (WGS) entry which is preliminary data.</text>
</comment>
<proteinExistence type="predicted"/>
<dbReference type="Gene3D" id="3.30.70.1320">
    <property type="entry name" value="Multidrug efflux transporter AcrB pore domain like"/>
    <property type="match status" value="1"/>
</dbReference>
<dbReference type="Gene3D" id="3.30.70.1430">
    <property type="entry name" value="Multidrug efflux transporter AcrB pore domain"/>
    <property type="match status" value="2"/>
</dbReference>
<dbReference type="InterPro" id="IPR001036">
    <property type="entry name" value="Acrflvin-R"/>
</dbReference>
<keyword evidence="1" id="KW-1133">Transmembrane helix</keyword>
<accession>A0A927HB17</accession>
<feature type="transmembrane region" description="Helical" evidence="1">
    <location>
        <begin position="956"/>
        <end position="974"/>
    </location>
</feature>
<feature type="transmembrane region" description="Helical" evidence="1">
    <location>
        <begin position="461"/>
        <end position="484"/>
    </location>
</feature>
<sequence>MKLSAFSIKRPIFTLVSMIFVLVLGAVSLLNIPLKLIPDIDPPVAVVVTSYDGASPIEVSEKVSKPLEQSLSTLPGLKNISSTSQEGASLVLLEFSWTTKLSEVENDVMRAIDSVTLSGDVGKPRFLKFDPSQFPILQLSLSSEEGADSLQSMAQKLEQQLLKIDGVASVNTSGTYVEQIKVVLDEEKLVANQLSQSEIVNTIAANNVSLPGEQVLTEGKELTTRIISTLQSREDIEQLAVAVNPLTNETIKIADVASVETVQQDEGTITRTNTSPSVLLSVLQQSDANTAELSGNIQSQLDDILQDHTYKDVQTDILFDQGDFIRLSINNISNSLIIGALLAMVVLFFFLRSIKSPIIVGIAIPYSVIVTFVLMYFSNFSLNVMTLGGLALGVGMLVDNSIVVIENIYRHLSMGKDPKTAAREGAGEVGSAIIASTLTTVVVFLPVAFISGIIGDLFKEFALTISFSLFASLFVALSVVPMLASRWLKRLPADVEEKRKKSRSMRFFRNSVQWSLMHRWTVLFITLILVLVSGYGMTKVGTEFLPSADEGYFTIDVELENGTALSETEKVVSAIEQQLQSVEEVDVYVSFIGSTQQNSFSGSAQGNSAEITVNLKNLSERERSVFEVADDIKEDIEIAARDQNQSAKVTFSLQSSQGSSPNTLTFNLRDSDKQRLLNSVDALENELSELDDVTQVQTDVGDTVKEVNIVVNRDEALNHGFMPAQIATTVNEITRGSFATQIVTDSSEVQSVIVQYDENVVKDINELKKLMLRKNDGTFVALEQVTSFETGNSQTKIQRINNQDAVQFTLQFKSDTNLGAVTEKVEKIADDVLSTETELQYSGDRELLNTAINQMTLAFLLAVLFVYLVMAAQFESLKYPFVIMFSVPLFVIGTGIALTVTDTPIGITALIGFIVLAGIVVNNAIVLVDYINQRKRQGQPAYEAIVSSVVDRARPILMTALTTILGLVPLALGIGEGTEFNQPMGITVIGGLISSTFLTLYIIPVIYSFFDKDTRKKNKIKRAIHQEVALEKAETDSNSSLNELRLIVHEEKR</sequence>
<evidence type="ECO:0000313" key="3">
    <source>
        <dbReference type="Proteomes" id="UP000602076"/>
    </source>
</evidence>
<keyword evidence="3" id="KW-1185">Reference proteome</keyword>
<dbReference type="RefSeq" id="WP_190996479.1">
    <property type="nucleotide sequence ID" value="NZ_JACXSI010000001.1"/>
</dbReference>
<keyword evidence="1" id="KW-0812">Transmembrane</keyword>
<feature type="transmembrane region" description="Helical" evidence="1">
    <location>
        <begin position="881"/>
        <end position="901"/>
    </location>
</feature>
<dbReference type="AlphaFoldDB" id="A0A927HB17"/>
<dbReference type="SUPFAM" id="SSF82693">
    <property type="entry name" value="Multidrug efflux transporter AcrB pore domain, PN1, PN2, PC1 and PC2 subdomains"/>
    <property type="match status" value="3"/>
</dbReference>
<dbReference type="InterPro" id="IPR027463">
    <property type="entry name" value="AcrB_DN_DC_subdom"/>
</dbReference>
<feature type="transmembrane region" description="Helical" evidence="1">
    <location>
        <begin position="855"/>
        <end position="874"/>
    </location>
</feature>
<reference evidence="2" key="1">
    <citation type="submission" date="2020-09" db="EMBL/GenBank/DDBJ databases">
        <title>Bacillus faecalis sp. nov., a moderately halophilic bacterium isolated from cow faeces.</title>
        <authorList>
            <person name="Jiang L."/>
            <person name="Lee J."/>
        </authorList>
    </citation>
    <scope>NUCLEOTIDE SEQUENCE</scope>
    <source>
        <strain evidence="2">AGMB 02131</strain>
    </source>
</reference>
<gene>
    <name evidence="2" type="ORF">IEO70_00940</name>
</gene>
<dbReference type="Gene3D" id="3.30.70.1440">
    <property type="entry name" value="Multidrug efflux transporter AcrB pore domain"/>
    <property type="match status" value="1"/>
</dbReference>
<dbReference type="Gene3D" id="3.30.2090.10">
    <property type="entry name" value="Multidrug efflux transporter AcrB TolC docking domain, DN and DC subdomains"/>
    <property type="match status" value="2"/>
</dbReference>
<dbReference type="SUPFAM" id="SSF82714">
    <property type="entry name" value="Multidrug efflux transporter AcrB TolC docking domain, DN and DC subdomains"/>
    <property type="match status" value="2"/>
</dbReference>
<dbReference type="Pfam" id="PF00873">
    <property type="entry name" value="ACR_tran"/>
    <property type="match status" value="1"/>
</dbReference>
<dbReference type="GO" id="GO:0005886">
    <property type="term" value="C:plasma membrane"/>
    <property type="evidence" value="ECO:0007669"/>
    <property type="project" value="TreeGrafter"/>
</dbReference>
<feature type="transmembrane region" description="Helical" evidence="1">
    <location>
        <begin position="986"/>
        <end position="1010"/>
    </location>
</feature>
<feature type="transmembrane region" description="Helical" evidence="1">
    <location>
        <begin position="332"/>
        <end position="351"/>
    </location>
</feature>
<dbReference type="GO" id="GO:0042910">
    <property type="term" value="F:xenobiotic transmembrane transporter activity"/>
    <property type="evidence" value="ECO:0007669"/>
    <property type="project" value="TreeGrafter"/>
</dbReference>
<feature type="transmembrane region" description="Helical" evidence="1">
    <location>
        <begin position="358"/>
        <end position="378"/>
    </location>
</feature>
<dbReference type="PANTHER" id="PTHR32063:SF0">
    <property type="entry name" value="SWARMING MOTILITY PROTEIN SWRC"/>
    <property type="match status" value="1"/>
</dbReference>
<dbReference type="Gene3D" id="1.20.1640.10">
    <property type="entry name" value="Multidrug efflux transporter AcrB transmembrane domain"/>
    <property type="match status" value="2"/>
</dbReference>
<protein>
    <submittedName>
        <fullName evidence="2">Efflux RND transporter permease subunit</fullName>
    </submittedName>
</protein>
<feature type="transmembrane region" description="Helical" evidence="1">
    <location>
        <begin position="384"/>
        <end position="409"/>
    </location>
</feature>
<dbReference type="PRINTS" id="PR00702">
    <property type="entry name" value="ACRIFLAVINRP"/>
</dbReference>
<feature type="transmembrane region" description="Helical" evidence="1">
    <location>
        <begin position="907"/>
        <end position="928"/>
    </location>
</feature>